<feature type="transmembrane region" description="Helical" evidence="7">
    <location>
        <begin position="96"/>
        <end position="116"/>
    </location>
</feature>
<evidence type="ECO:0000256" key="6">
    <source>
        <dbReference type="ARBA" id="ARBA00023136"/>
    </source>
</evidence>
<sequence length="291" mass="32836">MGDGPGWHTEAWYVVYQILGWFAFTVWSISFYPQVILNYRRKSVVGLNFDFVVLNFTKHTSYLIYNAALYFSPVVQKQYHEKYGYDELIPVAPSDVAFSSHAVLLTTVLLVQLFLFEKGGQQVSSTCIGISIVVWGSAFVLLLLAFPTGNWLWLVSAFNIIQLIMTCIKYAPQAYFNYRRKSTVGWSITNIVLDLSGGTANLLQMFVQSIDQHSFENFSGNVGKVGLSVFTIAFDIFFTVQHFYLYAIPSVVSPEDYLQVGDYYVVPALDPELALNDQEEEDASAQKTPPP</sequence>
<evidence type="ECO:0000256" key="2">
    <source>
        <dbReference type="ARBA" id="ARBA00022448"/>
    </source>
</evidence>
<evidence type="ECO:0008006" key="10">
    <source>
        <dbReference type="Google" id="ProtNLM"/>
    </source>
</evidence>
<evidence type="ECO:0000256" key="4">
    <source>
        <dbReference type="ARBA" id="ARBA00022737"/>
    </source>
</evidence>
<evidence type="ECO:0000256" key="1">
    <source>
        <dbReference type="ARBA" id="ARBA00004127"/>
    </source>
</evidence>
<reference evidence="8" key="1">
    <citation type="submission" date="2024-02" db="EMBL/GenBank/DDBJ databases">
        <authorList>
            <consortium name="ELIXIR-Norway"/>
            <consortium name="Elixir Norway"/>
        </authorList>
    </citation>
    <scope>NUCLEOTIDE SEQUENCE</scope>
</reference>
<name>A0ABP0UZJ6_9BRYO</name>
<keyword evidence="5 7" id="KW-1133">Transmembrane helix</keyword>
<evidence type="ECO:0000256" key="3">
    <source>
        <dbReference type="ARBA" id="ARBA00022692"/>
    </source>
</evidence>
<evidence type="ECO:0000256" key="5">
    <source>
        <dbReference type="ARBA" id="ARBA00022989"/>
    </source>
</evidence>
<dbReference type="InterPro" id="IPR006603">
    <property type="entry name" value="PQ-loop_rpt"/>
</dbReference>
<feature type="transmembrane region" description="Helical" evidence="7">
    <location>
        <begin position="44"/>
        <end position="65"/>
    </location>
</feature>
<keyword evidence="2" id="KW-0813">Transport</keyword>
<dbReference type="EMBL" id="OZ019900">
    <property type="protein sequence ID" value="CAK9234041.1"/>
    <property type="molecule type" value="Genomic_DNA"/>
</dbReference>
<accession>A0ABP0UZJ6</accession>
<gene>
    <name evidence="8" type="ORF">CSSPTR1EN2_LOCUS21954</name>
</gene>
<feature type="transmembrane region" description="Helical" evidence="7">
    <location>
        <begin position="123"/>
        <end position="145"/>
    </location>
</feature>
<dbReference type="Proteomes" id="UP001497512">
    <property type="component" value="Chromosome 8"/>
</dbReference>
<dbReference type="InterPro" id="IPR005282">
    <property type="entry name" value="LC_transporter"/>
</dbReference>
<evidence type="ECO:0000313" key="8">
    <source>
        <dbReference type="EMBL" id="CAK9234041.1"/>
    </source>
</evidence>
<evidence type="ECO:0000313" key="9">
    <source>
        <dbReference type="Proteomes" id="UP001497512"/>
    </source>
</evidence>
<keyword evidence="3 7" id="KW-0812">Transmembrane</keyword>
<dbReference type="Gene3D" id="1.20.1280.290">
    <property type="match status" value="1"/>
</dbReference>
<organism evidence="8 9">
    <name type="scientific">Sphagnum troendelagicum</name>
    <dbReference type="NCBI Taxonomy" id="128251"/>
    <lineage>
        <taxon>Eukaryota</taxon>
        <taxon>Viridiplantae</taxon>
        <taxon>Streptophyta</taxon>
        <taxon>Embryophyta</taxon>
        <taxon>Bryophyta</taxon>
        <taxon>Sphagnophytina</taxon>
        <taxon>Sphagnopsida</taxon>
        <taxon>Sphagnales</taxon>
        <taxon>Sphagnaceae</taxon>
        <taxon>Sphagnum</taxon>
    </lineage>
</organism>
<keyword evidence="6 7" id="KW-0472">Membrane</keyword>
<proteinExistence type="predicted"/>
<dbReference type="PANTHER" id="PTHR13131">
    <property type="entry name" value="CYSTINOSIN"/>
    <property type="match status" value="1"/>
</dbReference>
<feature type="transmembrane region" description="Helical" evidence="7">
    <location>
        <begin position="12"/>
        <end position="32"/>
    </location>
</feature>
<comment type="subcellular location">
    <subcellularLocation>
        <location evidence="1">Endomembrane system</location>
        <topology evidence="1">Multi-pass membrane protein</topology>
    </subcellularLocation>
</comment>
<dbReference type="NCBIfam" id="TIGR00951">
    <property type="entry name" value="2A43"/>
    <property type="match status" value="1"/>
</dbReference>
<keyword evidence="9" id="KW-1185">Reference proteome</keyword>
<evidence type="ECO:0000256" key="7">
    <source>
        <dbReference type="SAM" id="Phobius"/>
    </source>
</evidence>
<feature type="transmembrane region" description="Helical" evidence="7">
    <location>
        <begin position="151"/>
        <end position="171"/>
    </location>
</feature>
<keyword evidence="4" id="KW-0677">Repeat</keyword>
<dbReference type="PANTHER" id="PTHR13131:SF5">
    <property type="entry name" value="CYSTINOSIN"/>
    <property type="match status" value="1"/>
</dbReference>
<dbReference type="Pfam" id="PF04193">
    <property type="entry name" value="PQ-loop"/>
    <property type="match status" value="2"/>
</dbReference>
<dbReference type="SMART" id="SM00679">
    <property type="entry name" value="CTNS"/>
    <property type="match status" value="2"/>
</dbReference>
<protein>
    <recommendedName>
        <fullName evidence="10">Cystinosin</fullName>
    </recommendedName>
</protein>